<proteinExistence type="predicted"/>
<dbReference type="RefSeq" id="WP_054966452.1">
    <property type="nucleotide sequence ID" value="NZ_FMUN01000002.1"/>
</dbReference>
<dbReference type="GO" id="GO:0004673">
    <property type="term" value="F:protein histidine kinase activity"/>
    <property type="evidence" value="ECO:0007669"/>
    <property type="project" value="UniProtKB-EC"/>
</dbReference>
<dbReference type="InterPro" id="IPR000014">
    <property type="entry name" value="PAS"/>
</dbReference>
<dbReference type="PRINTS" id="PR00344">
    <property type="entry name" value="BCTRLSENSOR"/>
</dbReference>
<dbReference type="STRING" id="381306.AN478_09885"/>
<evidence type="ECO:0000256" key="1">
    <source>
        <dbReference type="ARBA" id="ARBA00000085"/>
    </source>
</evidence>
<evidence type="ECO:0000313" key="6">
    <source>
        <dbReference type="Proteomes" id="UP000183104"/>
    </source>
</evidence>
<dbReference type="EMBL" id="FMUN01000002">
    <property type="protein sequence ID" value="SCY01760.1"/>
    <property type="molecule type" value="Genomic_DNA"/>
</dbReference>
<dbReference type="InterPro" id="IPR003594">
    <property type="entry name" value="HATPase_dom"/>
</dbReference>
<evidence type="ECO:0000256" key="2">
    <source>
        <dbReference type="ARBA" id="ARBA00012438"/>
    </source>
</evidence>
<dbReference type="NCBIfam" id="TIGR00229">
    <property type="entry name" value="sensory_box"/>
    <property type="match status" value="1"/>
</dbReference>
<dbReference type="OrthoDB" id="9772100at2"/>
<dbReference type="EC" id="2.7.13.3" evidence="2"/>
<keyword evidence="6" id="KW-1185">Reference proteome</keyword>
<dbReference type="PANTHER" id="PTHR43065:SF42">
    <property type="entry name" value="TWO-COMPONENT SENSOR PPRA"/>
    <property type="match status" value="1"/>
</dbReference>
<evidence type="ECO:0000259" key="4">
    <source>
        <dbReference type="PROSITE" id="PS50112"/>
    </source>
</evidence>
<dbReference type="AlphaFoldDB" id="A0A0N8PMR6"/>
<dbReference type="Proteomes" id="UP000183104">
    <property type="component" value="Unassembled WGS sequence"/>
</dbReference>
<dbReference type="Gene3D" id="3.30.565.10">
    <property type="entry name" value="Histidine kinase-like ATPase, C-terminal domain"/>
    <property type="match status" value="1"/>
</dbReference>
<organism evidence="5 6">
    <name type="scientific">Thiohalorhabdus denitrificans</name>
    <dbReference type="NCBI Taxonomy" id="381306"/>
    <lineage>
        <taxon>Bacteria</taxon>
        <taxon>Pseudomonadati</taxon>
        <taxon>Pseudomonadota</taxon>
        <taxon>Gammaproteobacteria</taxon>
        <taxon>Thiohalorhabdales</taxon>
        <taxon>Thiohalorhabdaceae</taxon>
        <taxon>Thiohalorhabdus</taxon>
    </lineage>
</organism>
<feature type="domain" description="Histidine kinase" evidence="3">
    <location>
        <begin position="288"/>
        <end position="506"/>
    </location>
</feature>
<dbReference type="InterPro" id="IPR036890">
    <property type="entry name" value="HATPase_C_sf"/>
</dbReference>
<sequence>MEEDRSAAPGPEGRGSLAQLFEDGGLLQHLFHHSTEGFLALDFRTLETVEVNDAFCRMLGRSRAELIGERPDAWLAPEDREPFWKTAVRRGEEDSRQYEARLVARDGTRVPVLANASTWSAGPEGPAMSLVFVTDLTRLKRTEELSEQLMHVLEAFPGLIGMCDGHLNFLYHNAYAKELLGADRAEGVTMRGTHPEWAFRVMREEAFPTAANEGYWVGDSALLDKTGREVPFLVTVVAHHDRAGEVRRYSLVGIDQSVQNLAEERRHRYAEQLRSISRLISLEGLTSLLAHQLNQPLAALGNYAVAGQRLVPQECPESTRLRDLLDNMQRETRKASDTLVQVRKFLKGEGPDFHALDLNDLVRRLPPFLQEGTASGRVPVRLQLAKGPVTVVGDHLQLQEVLHNLVHNAREANRERSPSDPDPVVLRTRRQGGEAQVDVVDAGPGLPPEMGTDVLVRPFYTTKKGGIGLGLWVAYTILEGHKGRLEAFDNPDGPGATFRVRLPVEP</sequence>
<dbReference type="PANTHER" id="PTHR43065">
    <property type="entry name" value="SENSOR HISTIDINE KINASE"/>
    <property type="match status" value="1"/>
</dbReference>
<gene>
    <name evidence="5" type="ORF">SAMN05661077_1060</name>
</gene>
<dbReference type="SMART" id="SM00086">
    <property type="entry name" value="PAC"/>
    <property type="match status" value="2"/>
</dbReference>
<protein>
    <recommendedName>
        <fullName evidence="2">histidine kinase</fullName>
        <ecNumber evidence="2">2.7.13.3</ecNumber>
    </recommendedName>
</protein>
<reference evidence="6" key="1">
    <citation type="submission" date="2016-10" db="EMBL/GenBank/DDBJ databases">
        <authorList>
            <person name="Varghese N."/>
        </authorList>
    </citation>
    <scope>NUCLEOTIDE SEQUENCE [LARGE SCALE GENOMIC DNA]</scope>
    <source>
        <strain evidence="6">HL 19</strain>
    </source>
</reference>
<dbReference type="Gene3D" id="1.10.287.130">
    <property type="match status" value="1"/>
</dbReference>
<evidence type="ECO:0000259" key="3">
    <source>
        <dbReference type="PROSITE" id="PS50109"/>
    </source>
</evidence>
<feature type="domain" description="PAS" evidence="4">
    <location>
        <begin position="23"/>
        <end position="95"/>
    </location>
</feature>
<dbReference type="InterPro" id="IPR005467">
    <property type="entry name" value="His_kinase_dom"/>
</dbReference>
<comment type="catalytic activity">
    <reaction evidence="1">
        <text>ATP + protein L-histidine = ADP + protein N-phospho-L-histidine.</text>
        <dbReference type="EC" id="2.7.13.3"/>
    </reaction>
</comment>
<dbReference type="InterPro" id="IPR035965">
    <property type="entry name" value="PAS-like_dom_sf"/>
</dbReference>
<dbReference type="SMART" id="SM00091">
    <property type="entry name" value="PAS"/>
    <property type="match status" value="2"/>
</dbReference>
<accession>A0A0N8PMR6</accession>
<dbReference type="InterPro" id="IPR013656">
    <property type="entry name" value="PAS_4"/>
</dbReference>
<dbReference type="SUPFAM" id="SSF55874">
    <property type="entry name" value="ATPase domain of HSP90 chaperone/DNA topoisomerase II/histidine kinase"/>
    <property type="match status" value="1"/>
</dbReference>
<dbReference type="Gene3D" id="3.30.450.20">
    <property type="entry name" value="PAS domain"/>
    <property type="match status" value="2"/>
</dbReference>
<dbReference type="SMART" id="SM00387">
    <property type="entry name" value="HATPase_c"/>
    <property type="match status" value="1"/>
</dbReference>
<dbReference type="PROSITE" id="PS50109">
    <property type="entry name" value="HIS_KIN"/>
    <property type="match status" value="1"/>
</dbReference>
<dbReference type="InterPro" id="IPR001610">
    <property type="entry name" value="PAC"/>
</dbReference>
<dbReference type="Pfam" id="PF13426">
    <property type="entry name" value="PAS_9"/>
    <property type="match status" value="1"/>
</dbReference>
<dbReference type="SUPFAM" id="SSF55785">
    <property type="entry name" value="PYP-like sensor domain (PAS domain)"/>
    <property type="match status" value="2"/>
</dbReference>
<dbReference type="PROSITE" id="PS50112">
    <property type="entry name" value="PAS"/>
    <property type="match status" value="1"/>
</dbReference>
<dbReference type="InterPro" id="IPR004358">
    <property type="entry name" value="Sig_transdc_His_kin-like_C"/>
</dbReference>
<dbReference type="Pfam" id="PF08448">
    <property type="entry name" value="PAS_4"/>
    <property type="match status" value="1"/>
</dbReference>
<dbReference type="CDD" id="cd00130">
    <property type="entry name" value="PAS"/>
    <property type="match status" value="1"/>
</dbReference>
<name>A0A0N8PMR6_9GAMM</name>
<dbReference type="Pfam" id="PF02518">
    <property type="entry name" value="HATPase_c"/>
    <property type="match status" value="1"/>
</dbReference>
<evidence type="ECO:0000313" key="5">
    <source>
        <dbReference type="EMBL" id="SCY01760.1"/>
    </source>
</evidence>